<dbReference type="EMBL" id="FMIA01000002">
    <property type="protein sequence ID" value="SCL46844.1"/>
    <property type="molecule type" value="Genomic_DNA"/>
</dbReference>
<name>A0A1C6TYI7_9ACTN</name>
<reference evidence="1 2" key="1">
    <citation type="submission" date="2016-06" db="EMBL/GenBank/DDBJ databases">
        <authorList>
            <person name="Kjaerup R.B."/>
            <person name="Dalgaard T.S."/>
            <person name="Juul-Madsen H.R."/>
        </authorList>
    </citation>
    <scope>NUCLEOTIDE SEQUENCE [LARGE SCALE GENOMIC DNA]</scope>
    <source>
        <strain evidence="1 2">DSM 45577</strain>
    </source>
</reference>
<dbReference type="Proteomes" id="UP000198937">
    <property type="component" value="Unassembled WGS sequence"/>
</dbReference>
<evidence type="ECO:0000313" key="1">
    <source>
        <dbReference type="EMBL" id="SCL46844.1"/>
    </source>
</evidence>
<proteinExistence type="predicted"/>
<dbReference type="RefSeq" id="WP_091433162.1">
    <property type="nucleotide sequence ID" value="NZ_BMMJ01000011.1"/>
</dbReference>
<keyword evidence="2" id="KW-1185">Reference proteome</keyword>
<protein>
    <submittedName>
        <fullName evidence="1">Uncharacterized protein</fullName>
    </submittedName>
</protein>
<dbReference type="AlphaFoldDB" id="A0A1C6TYI7"/>
<organism evidence="1 2">
    <name type="scientific">Micromonospora yangpuensis</name>
    <dbReference type="NCBI Taxonomy" id="683228"/>
    <lineage>
        <taxon>Bacteria</taxon>
        <taxon>Bacillati</taxon>
        <taxon>Actinomycetota</taxon>
        <taxon>Actinomycetes</taxon>
        <taxon>Micromonosporales</taxon>
        <taxon>Micromonosporaceae</taxon>
        <taxon>Micromonospora</taxon>
    </lineage>
</organism>
<sequence length="670" mass="72467">MGSRLRNLVRRSLLAPEVDGEAPPGQEPSVRDTQSLETLLLDYEMVREDERNYLNVQAGLYGVAIALIALMIGALTQECGLGMREPPDCTDAPDAVLAAAPILPLGLIAFIQGMGSIASIRSYYLRGLERELGRYVPQPIAALGDLRPISYVGLTTELISLRRGFLTYRILFNTILLAIFVVFGGMTFYIGTAVTRPYQVAMAVLYGTVVLILLTQTLQATVGGARLFALVARRFVQGPRYSHLPKVHAATEGGVATTFGATRQRSFLSYLLLPRPEDMIKWSIAPLTYAAFAVGPGGWADVRGFVVLWLVLEYLVYMARYQWNDVRGVTDDWEHSESAARGRLPIGRDFAETRSNILGSVFVAALRLVLAMLVAWLAGLVAQTGWTIAVVFGVAVLYEVFRSPALARVPGTVPVVWLLVGAGYAIRGAVGIQGAGVPLRSGPALVGLGFFVSFGIMFVLLTWVLDATSYGRTGPDGSWAFRPALRRKPHLARLLSHTSLRRHLVTGQRDEEPEGEYGGDVRLLRDDPQRPRPGAPWNVAQVVAAGLGAVLGLELAVPADRLPAAHLTVLAGGVALALLVQQIRKTWVNVLTVVAGVGAPVAVALVAGAAYPVLAPLPWLVVALTYVSFRGSSYQELKSFGPMVVGHLRRLPRLLMRGIVGSATWDRLVR</sequence>
<dbReference type="OrthoDB" id="4511718at2"/>
<gene>
    <name evidence="1" type="ORF">GA0070617_0404</name>
</gene>
<evidence type="ECO:0000313" key="2">
    <source>
        <dbReference type="Proteomes" id="UP000198937"/>
    </source>
</evidence>
<accession>A0A1C6TYI7</accession>